<feature type="transmembrane region" description="Helical" evidence="6">
    <location>
        <begin position="148"/>
        <end position="166"/>
    </location>
</feature>
<evidence type="ECO:0000256" key="6">
    <source>
        <dbReference type="SAM" id="Phobius"/>
    </source>
</evidence>
<dbReference type="InterPro" id="IPR051461">
    <property type="entry name" value="UPF0750_membrane"/>
</dbReference>
<organism evidence="8 9">
    <name type="scientific">Paenibacillus beijingensis</name>
    <dbReference type="NCBI Taxonomy" id="1126833"/>
    <lineage>
        <taxon>Bacteria</taxon>
        <taxon>Bacillati</taxon>
        <taxon>Bacillota</taxon>
        <taxon>Bacilli</taxon>
        <taxon>Bacillales</taxon>
        <taxon>Paenibacillaceae</taxon>
        <taxon>Paenibacillus</taxon>
    </lineage>
</organism>
<sequence>MIILYERIKQCLAITLGSALVGFSMNYFNLANGLSEGGIAGISLLLEYVLRWNTGMMYLLFNIPLLLLGWKALGKRSFLYTVLATVMMSVFLFLFRELRFPMNDLLLASLYAGVLSGIGVGIIFRYGGTSGGTDIVAQILHNYFGWPVGRSLFAFDAATLLLSLVFLDKERMMYTIVTVFVGSRVLDLVLEGVQRGKAVVVISNQAKRISDAVNKEMGRGTTLIDGRGGYTNEERPILYCVVSRVEVMKIKRLIRNVDPYAFVTVSDIFEVLGEGFKASGDGT</sequence>
<evidence type="ECO:0000313" key="9">
    <source>
        <dbReference type="Proteomes" id="UP000032633"/>
    </source>
</evidence>
<keyword evidence="3 6" id="KW-0812">Transmembrane</keyword>
<dbReference type="OrthoDB" id="1758221at2"/>
<dbReference type="InterPro" id="IPR019264">
    <property type="entry name" value="DUF2179"/>
</dbReference>
<dbReference type="STRING" id="1126833.VN24_07035"/>
<feature type="transmembrane region" description="Helical" evidence="6">
    <location>
        <begin position="77"/>
        <end position="95"/>
    </location>
</feature>
<dbReference type="EMBL" id="CP011058">
    <property type="protein sequence ID" value="AJY74376.1"/>
    <property type="molecule type" value="Genomic_DNA"/>
</dbReference>
<evidence type="ECO:0000256" key="3">
    <source>
        <dbReference type="ARBA" id="ARBA00022692"/>
    </source>
</evidence>
<dbReference type="CDD" id="cd16380">
    <property type="entry name" value="YitT_C"/>
    <property type="match status" value="1"/>
</dbReference>
<keyword evidence="9" id="KW-1185">Reference proteome</keyword>
<dbReference type="InterPro" id="IPR015867">
    <property type="entry name" value="N-reg_PII/ATP_PRibTrfase_C"/>
</dbReference>
<accession>A0A0D5NGI7</accession>
<dbReference type="KEGG" id="pbj:VN24_07035"/>
<reference evidence="9" key="2">
    <citation type="submission" date="2015-03" db="EMBL/GenBank/DDBJ databases">
        <title>Genome sequence of Paenibacillus beijingensis strain DSM 24997T.</title>
        <authorList>
            <person name="Kwak Y."/>
            <person name="Shin J.-H."/>
        </authorList>
    </citation>
    <scope>NUCLEOTIDE SEQUENCE [LARGE SCALE GENOMIC DNA]</scope>
    <source>
        <strain evidence="9">DSM 24997</strain>
    </source>
</reference>
<evidence type="ECO:0000256" key="2">
    <source>
        <dbReference type="ARBA" id="ARBA00022475"/>
    </source>
</evidence>
<dbReference type="PANTHER" id="PTHR33545:SF10">
    <property type="entry name" value="UPF0750 MEMBRANE PROTEIN YPJC"/>
    <property type="match status" value="1"/>
</dbReference>
<dbReference type="PIRSF" id="PIRSF006483">
    <property type="entry name" value="Membrane_protein_YitT"/>
    <property type="match status" value="1"/>
</dbReference>
<evidence type="ECO:0000313" key="8">
    <source>
        <dbReference type="EMBL" id="AJY74376.1"/>
    </source>
</evidence>
<dbReference type="PATRIC" id="fig|1126833.4.peg.1543"/>
<evidence type="ECO:0000256" key="5">
    <source>
        <dbReference type="ARBA" id="ARBA00023136"/>
    </source>
</evidence>
<feature type="transmembrane region" description="Helical" evidence="6">
    <location>
        <begin position="12"/>
        <end position="30"/>
    </location>
</feature>
<dbReference type="Pfam" id="PF02588">
    <property type="entry name" value="YitT_membrane"/>
    <property type="match status" value="1"/>
</dbReference>
<name>A0A0D5NGI7_9BACL</name>
<feature type="domain" description="DUF2179" evidence="7">
    <location>
        <begin position="219"/>
        <end position="273"/>
    </location>
</feature>
<evidence type="ECO:0000259" key="7">
    <source>
        <dbReference type="Pfam" id="PF10035"/>
    </source>
</evidence>
<dbReference type="InterPro" id="IPR003740">
    <property type="entry name" value="YitT"/>
</dbReference>
<keyword evidence="2" id="KW-1003">Cell membrane</keyword>
<keyword evidence="5 6" id="KW-0472">Membrane</keyword>
<proteinExistence type="predicted"/>
<reference evidence="8 9" key="1">
    <citation type="journal article" date="2015" name="J. Biotechnol.">
        <title>Complete genome sequence of Paenibacillus beijingensis 7188(T) (=DSM 24997(T)), a novel rhizobacterium from jujube garden soil.</title>
        <authorList>
            <person name="Kwak Y."/>
            <person name="Shin J.H."/>
        </authorList>
    </citation>
    <scope>NUCLEOTIDE SEQUENCE [LARGE SCALE GENOMIC DNA]</scope>
    <source>
        <strain evidence="8 9">DSM 24997</strain>
    </source>
</reference>
<dbReference type="Pfam" id="PF10035">
    <property type="entry name" value="DUF2179"/>
    <property type="match status" value="1"/>
</dbReference>
<dbReference type="AlphaFoldDB" id="A0A0D5NGI7"/>
<dbReference type="GO" id="GO:0005886">
    <property type="term" value="C:plasma membrane"/>
    <property type="evidence" value="ECO:0007669"/>
    <property type="project" value="UniProtKB-SubCell"/>
</dbReference>
<evidence type="ECO:0000256" key="4">
    <source>
        <dbReference type="ARBA" id="ARBA00022989"/>
    </source>
</evidence>
<dbReference type="Proteomes" id="UP000032633">
    <property type="component" value="Chromosome"/>
</dbReference>
<protein>
    <submittedName>
        <fullName evidence="8">Membrane protein</fullName>
    </submittedName>
</protein>
<dbReference type="HOGENOM" id="CLU_063199_1_1_9"/>
<dbReference type="Gene3D" id="3.30.70.120">
    <property type="match status" value="1"/>
</dbReference>
<gene>
    <name evidence="8" type="ORF">VN24_07035</name>
</gene>
<comment type="subcellular location">
    <subcellularLocation>
        <location evidence="1">Cell membrane</location>
        <topology evidence="1">Multi-pass membrane protein</topology>
    </subcellularLocation>
</comment>
<evidence type="ECO:0000256" key="1">
    <source>
        <dbReference type="ARBA" id="ARBA00004651"/>
    </source>
</evidence>
<dbReference type="PANTHER" id="PTHR33545">
    <property type="entry name" value="UPF0750 MEMBRANE PROTEIN YITT-RELATED"/>
    <property type="match status" value="1"/>
</dbReference>
<feature type="transmembrane region" description="Helical" evidence="6">
    <location>
        <begin position="50"/>
        <end position="70"/>
    </location>
</feature>
<feature type="transmembrane region" description="Helical" evidence="6">
    <location>
        <begin position="107"/>
        <end position="127"/>
    </location>
</feature>
<keyword evidence="4 6" id="KW-1133">Transmembrane helix</keyword>